<dbReference type="PANTHER" id="PTHR43792">
    <property type="entry name" value="GNAT FAMILY, PUTATIVE (AFU_ORTHOLOGUE AFUA_3G00765)-RELATED-RELATED"/>
    <property type="match status" value="1"/>
</dbReference>
<dbReference type="InterPro" id="IPR051531">
    <property type="entry name" value="N-acetyltransferase"/>
</dbReference>
<dbReference type="InterPro" id="IPR000182">
    <property type="entry name" value="GNAT_dom"/>
</dbReference>
<dbReference type="Pfam" id="PF13302">
    <property type="entry name" value="Acetyltransf_3"/>
    <property type="match status" value="1"/>
</dbReference>
<dbReference type="Proteomes" id="UP000637423">
    <property type="component" value="Unassembled WGS sequence"/>
</dbReference>
<dbReference type="EMBL" id="BMED01000001">
    <property type="protein sequence ID" value="GGC62122.1"/>
    <property type="molecule type" value="Genomic_DNA"/>
</dbReference>
<evidence type="ECO:0000259" key="4">
    <source>
        <dbReference type="PROSITE" id="PS51186"/>
    </source>
</evidence>
<keyword evidence="2" id="KW-0012">Acyltransferase</keyword>
<evidence type="ECO:0000313" key="6">
    <source>
        <dbReference type="Proteomes" id="UP000637423"/>
    </source>
</evidence>
<evidence type="ECO:0000256" key="2">
    <source>
        <dbReference type="ARBA" id="ARBA00023315"/>
    </source>
</evidence>
<evidence type="ECO:0000313" key="5">
    <source>
        <dbReference type="EMBL" id="GGC62122.1"/>
    </source>
</evidence>
<comment type="caution">
    <text evidence="5">The sequence shown here is derived from an EMBL/GenBank/DDBJ whole genome shotgun (WGS) entry which is preliminary data.</text>
</comment>
<dbReference type="PANTHER" id="PTHR43792:SF8">
    <property type="entry name" value="[RIBOSOMAL PROTEIN US5]-ALANINE N-ACETYLTRANSFERASE"/>
    <property type="match status" value="1"/>
</dbReference>
<dbReference type="RefSeq" id="WP_188564510.1">
    <property type="nucleotide sequence ID" value="NZ_BMED01000001.1"/>
</dbReference>
<comment type="similarity">
    <text evidence="3">Belongs to the acetyltransferase family. RimJ subfamily.</text>
</comment>
<feature type="domain" description="N-acetyltransferase" evidence="4">
    <location>
        <begin position="1"/>
        <end position="160"/>
    </location>
</feature>
<accession>A0A916U853</accession>
<reference evidence="5" key="2">
    <citation type="submission" date="2020-09" db="EMBL/GenBank/DDBJ databases">
        <authorList>
            <person name="Sun Q."/>
            <person name="Zhou Y."/>
        </authorList>
    </citation>
    <scope>NUCLEOTIDE SEQUENCE</scope>
    <source>
        <strain evidence="5">CGMCC 1.10998</strain>
    </source>
</reference>
<dbReference type="InterPro" id="IPR016181">
    <property type="entry name" value="Acyl_CoA_acyltransferase"/>
</dbReference>
<dbReference type="GO" id="GO:0005737">
    <property type="term" value="C:cytoplasm"/>
    <property type="evidence" value="ECO:0007669"/>
    <property type="project" value="TreeGrafter"/>
</dbReference>
<evidence type="ECO:0000256" key="3">
    <source>
        <dbReference type="ARBA" id="ARBA00038502"/>
    </source>
</evidence>
<evidence type="ECO:0000256" key="1">
    <source>
        <dbReference type="ARBA" id="ARBA00022679"/>
    </source>
</evidence>
<protein>
    <submittedName>
        <fullName evidence="5">Alanine acetyltransferase</fullName>
    </submittedName>
</protein>
<name>A0A916U853_9BURK</name>
<reference evidence="5" key="1">
    <citation type="journal article" date="2014" name="Int. J. Syst. Evol. Microbiol.">
        <title>Complete genome sequence of Corynebacterium casei LMG S-19264T (=DSM 44701T), isolated from a smear-ripened cheese.</title>
        <authorList>
            <consortium name="US DOE Joint Genome Institute (JGI-PGF)"/>
            <person name="Walter F."/>
            <person name="Albersmeier A."/>
            <person name="Kalinowski J."/>
            <person name="Ruckert C."/>
        </authorList>
    </citation>
    <scope>NUCLEOTIDE SEQUENCE</scope>
    <source>
        <strain evidence="5">CGMCC 1.10998</strain>
    </source>
</reference>
<dbReference type="PROSITE" id="PS51186">
    <property type="entry name" value="GNAT"/>
    <property type="match status" value="1"/>
</dbReference>
<organism evidence="5 6">
    <name type="scientific">Undibacterium terreum</name>
    <dbReference type="NCBI Taxonomy" id="1224302"/>
    <lineage>
        <taxon>Bacteria</taxon>
        <taxon>Pseudomonadati</taxon>
        <taxon>Pseudomonadota</taxon>
        <taxon>Betaproteobacteria</taxon>
        <taxon>Burkholderiales</taxon>
        <taxon>Oxalobacteraceae</taxon>
        <taxon>Undibacterium</taxon>
    </lineage>
</organism>
<proteinExistence type="inferred from homology"/>
<keyword evidence="1" id="KW-0808">Transferase</keyword>
<dbReference type="AlphaFoldDB" id="A0A916U853"/>
<dbReference type="SUPFAM" id="SSF55729">
    <property type="entry name" value="Acyl-CoA N-acyltransferases (Nat)"/>
    <property type="match status" value="1"/>
</dbReference>
<gene>
    <name evidence="5" type="ORF">GCM10011396_06260</name>
</gene>
<keyword evidence="6" id="KW-1185">Reference proteome</keyword>
<sequence length="173" mass="19507">MQIDLLQQSDASAILQFEKTNREWFDQFIEDRGDWFYTPEGIRAHIANFQEKYAAGSLYPCLIRDDGGLLIGRINLRDIERKSHTARLGYRVAAASAGRGVTSIAVMQMLELARTQLQLAQVIAHVSVENPASVRVLEKCGFSRVGMRDAKSIVRGRALDCHEYRCIFETAES</sequence>
<dbReference type="Gene3D" id="3.40.630.30">
    <property type="match status" value="1"/>
</dbReference>
<dbReference type="GO" id="GO:0008999">
    <property type="term" value="F:protein-N-terminal-alanine acetyltransferase activity"/>
    <property type="evidence" value="ECO:0007669"/>
    <property type="project" value="TreeGrafter"/>
</dbReference>